<name>A0ABP6GT11_9ACTN</name>
<dbReference type="EMBL" id="BAAATZ010000015">
    <property type="protein sequence ID" value="GAA2729405.1"/>
    <property type="molecule type" value="Genomic_DNA"/>
</dbReference>
<sequence>MQDQRGVKMPEMRELRTELARPALRKGIQRRRAEGDLPARAYFDNRMSRIERHSVS</sequence>
<evidence type="ECO:0000313" key="2">
    <source>
        <dbReference type="Proteomes" id="UP001501842"/>
    </source>
</evidence>
<gene>
    <name evidence="1" type="ORF">GCM10010439_39840</name>
</gene>
<keyword evidence="2" id="KW-1185">Reference proteome</keyword>
<organism evidence="1 2">
    <name type="scientific">Actinocorallia aurantiaca</name>
    <dbReference type="NCBI Taxonomy" id="46204"/>
    <lineage>
        <taxon>Bacteria</taxon>
        <taxon>Bacillati</taxon>
        <taxon>Actinomycetota</taxon>
        <taxon>Actinomycetes</taxon>
        <taxon>Streptosporangiales</taxon>
        <taxon>Thermomonosporaceae</taxon>
        <taxon>Actinocorallia</taxon>
    </lineage>
</organism>
<reference evidence="2" key="1">
    <citation type="journal article" date="2019" name="Int. J. Syst. Evol. Microbiol.">
        <title>The Global Catalogue of Microorganisms (GCM) 10K type strain sequencing project: providing services to taxonomists for standard genome sequencing and annotation.</title>
        <authorList>
            <consortium name="The Broad Institute Genomics Platform"/>
            <consortium name="The Broad Institute Genome Sequencing Center for Infectious Disease"/>
            <person name="Wu L."/>
            <person name="Ma J."/>
        </authorList>
    </citation>
    <scope>NUCLEOTIDE SEQUENCE [LARGE SCALE GENOMIC DNA]</scope>
    <source>
        <strain evidence="2">JCM 8201</strain>
    </source>
</reference>
<comment type="caution">
    <text evidence="1">The sequence shown here is derived from an EMBL/GenBank/DDBJ whole genome shotgun (WGS) entry which is preliminary data.</text>
</comment>
<evidence type="ECO:0000313" key="1">
    <source>
        <dbReference type="EMBL" id="GAA2729405.1"/>
    </source>
</evidence>
<accession>A0ABP6GT11</accession>
<dbReference type="Proteomes" id="UP001501842">
    <property type="component" value="Unassembled WGS sequence"/>
</dbReference>
<proteinExistence type="predicted"/>
<protein>
    <submittedName>
        <fullName evidence="1">Uncharacterized protein</fullName>
    </submittedName>
</protein>